<gene>
    <name evidence="1" type="ORF">TSAR_003654</name>
</gene>
<sequence>MFYICSSGESLVETSLYIAARECRNPATLTTLLKRGANIDKNCTASLCRNACSTVINAHLRRLIFRNLALKKARLSHQQPVELNKDEITIRQNCPVMWEYYQNAIEKLDRMKATAKFIRSCSFFDLLTKCRCKIAVLMRHRQFQRLFRSFGRGGFPIFADDIMEAFKHARKYYESMMDQEELIYEAA</sequence>
<reference evidence="1 2" key="1">
    <citation type="journal article" date="2017" name="Curr. Biol.">
        <title>The Evolution of Venom by Co-option of Single-Copy Genes.</title>
        <authorList>
            <person name="Martinson E.O."/>
            <person name="Mrinalini"/>
            <person name="Kelkar Y.D."/>
            <person name="Chang C.H."/>
            <person name="Werren J.H."/>
        </authorList>
    </citation>
    <scope>NUCLEOTIDE SEQUENCE [LARGE SCALE GENOMIC DNA]</scope>
    <source>
        <strain evidence="1 2">Alberta</strain>
        <tissue evidence="1">Whole body</tissue>
    </source>
</reference>
<comment type="caution">
    <text evidence="1">The sequence shown here is derived from an EMBL/GenBank/DDBJ whole genome shotgun (WGS) entry which is preliminary data.</text>
</comment>
<dbReference type="EMBL" id="NNAY01000657">
    <property type="protein sequence ID" value="OXU27149.1"/>
    <property type="molecule type" value="Genomic_DNA"/>
</dbReference>
<organism evidence="1 2">
    <name type="scientific">Trichomalopsis sarcophagae</name>
    <dbReference type="NCBI Taxonomy" id="543379"/>
    <lineage>
        <taxon>Eukaryota</taxon>
        <taxon>Metazoa</taxon>
        <taxon>Ecdysozoa</taxon>
        <taxon>Arthropoda</taxon>
        <taxon>Hexapoda</taxon>
        <taxon>Insecta</taxon>
        <taxon>Pterygota</taxon>
        <taxon>Neoptera</taxon>
        <taxon>Endopterygota</taxon>
        <taxon>Hymenoptera</taxon>
        <taxon>Apocrita</taxon>
        <taxon>Proctotrupomorpha</taxon>
        <taxon>Chalcidoidea</taxon>
        <taxon>Pteromalidae</taxon>
        <taxon>Pteromalinae</taxon>
        <taxon>Trichomalopsis</taxon>
    </lineage>
</organism>
<keyword evidence="2" id="KW-1185">Reference proteome</keyword>
<accession>A0A232F9N0</accession>
<evidence type="ECO:0000313" key="1">
    <source>
        <dbReference type="EMBL" id="OXU27149.1"/>
    </source>
</evidence>
<dbReference type="AlphaFoldDB" id="A0A232F9N0"/>
<dbReference type="Proteomes" id="UP000215335">
    <property type="component" value="Unassembled WGS sequence"/>
</dbReference>
<evidence type="ECO:0000313" key="2">
    <source>
        <dbReference type="Proteomes" id="UP000215335"/>
    </source>
</evidence>
<name>A0A232F9N0_9HYME</name>
<proteinExistence type="predicted"/>
<protein>
    <submittedName>
        <fullName evidence="1">Uncharacterized protein</fullName>
    </submittedName>
</protein>